<feature type="binding site" evidence="18">
    <location>
        <begin position="166"/>
        <end position="169"/>
    </location>
    <ligand>
        <name>NAD(+)</name>
        <dbReference type="ChEBI" id="CHEBI:57540"/>
    </ligand>
</feature>
<dbReference type="UniPathway" id="UPA00053">
    <property type="reaction ID" value="UER00085"/>
</dbReference>
<evidence type="ECO:0000256" key="10">
    <source>
        <dbReference type="ARBA" id="ARBA00022605"/>
    </source>
</evidence>
<dbReference type="GO" id="GO:0009423">
    <property type="term" value="P:chorismate biosynthetic process"/>
    <property type="evidence" value="ECO:0007669"/>
    <property type="project" value="UniProtKB-UniRule"/>
</dbReference>
<dbReference type="GO" id="GO:0000166">
    <property type="term" value="F:nucleotide binding"/>
    <property type="evidence" value="ECO:0007669"/>
    <property type="project" value="UniProtKB-KW"/>
</dbReference>
<dbReference type="Pfam" id="PF01761">
    <property type="entry name" value="DHQ_synthase"/>
    <property type="match status" value="1"/>
</dbReference>
<evidence type="ECO:0000256" key="16">
    <source>
        <dbReference type="ARBA" id="ARBA00023239"/>
    </source>
</evidence>
<keyword evidence="11 18" id="KW-0479">Metal-binding</keyword>
<comment type="similarity">
    <text evidence="6 18">Belongs to the sugar phosphate cyclases superfamily. Dehydroquinate synthase family.</text>
</comment>
<evidence type="ECO:0000256" key="1">
    <source>
        <dbReference type="ARBA" id="ARBA00001393"/>
    </source>
</evidence>
<dbReference type="InterPro" id="IPR030963">
    <property type="entry name" value="DHQ_synth_fam"/>
</dbReference>
<comment type="cofactor">
    <cofactor evidence="3">
        <name>Zn(2+)</name>
        <dbReference type="ChEBI" id="CHEBI:29105"/>
    </cofactor>
</comment>
<dbReference type="AlphaFoldDB" id="A0A318TDW8"/>
<dbReference type="Proteomes" id="UP000247416">
    <property type="component" value="Unassembled WGS sequence"/>
</dbReference>
<feature type="binding site" evidence="18">
    <location>
        <position position="148"/>
    </location>
    <ligand>
        <name>NAD(+)</name>
        <dbReference type="ChEBI" id="CHEBI:57540"/>
    </ligand>
</feature>
<feature type="binding site" evidence="18">
    <location>
        <position position="260"/>
    </location>
    <ligand>
        <name>Zn(2+)</name>
        <dbReference type="ChEBI" id="CHEBI:29105"/>
    </ligand>
</feature>
<evidence type="ECO:0000256" key="12">
    <source>
        <dbReference type="ARBA" id="ARBA00022741"/>
    </source>
</evidence>
<accession>A0A318TDW8</accession>
<evidence type="ECO:0000256" key="4">
    <source>
        <dbReference type="ARBA" id="ARBA00004496"/>
    </source>
</evidence>
<evidence type="ECO:0000256" key="2">
    <source>
        <dbReference type="ARBA" id="ARBA00001911"/>
    </source>
</evidence>
<feature type="binding site" evidence="18">
    <location>
        <position position="181"/>
    </location>
    <ligand>
        <name>Zn(2+)</name>
        <dbReference type="ChEBI" id="CHEBI:29105"/>
    </ligand>
</feature>
<keyword evidence="10 18" id="KW-0028">Amino-acid biosynthesis</keyword>
<evidence type="ECO:0000256" key="9">
    <source>
        <dbReference type="ARBA" id="ARBA00022490"/>
    </source>
</evidence>
<reference evidence="21 22" key="1">
    <citation type="submission" date="2018-06" db="EMBL/GenBank/DDBJ databases">
        <title>Genomic Encyclopedia of Archaeal and Bacterial Type Strains, Phase II (KMG-II): from individual species to whole genera.</title>
        <authorList>
            <person name="Goeker M."/>
        </authorList>
    </citation>
    <scope>NUCLEOTIDE SEQUENCE [LARGE SCALE GENOMIC DNA]</scope>
    <source>
        <strain evidence="21 22">KACC 16626</strain>
    </source>
</reference>
<dbReference type="GO" id="GO:0003856">
    <property type="term" value="F:3-dehydroquinate synthase activity"/>
    <property type="evidence" value="ECO:0007669"/>
    <property type="project" value="UniProtKB-UniRule"/>
</dbReference>
<evidence type="ECO:0000256" key="17">
    <source>
        <dbReference type="ARBA" id="ARBA00023285"/>
    </source>
</evidence>
<dbReference type="RefSeq" id="WP_107937173.1">
    <property type="nucleotide sequence ID" value="NZ_PYWJ01000037.1"/>
</dbReference>
<dbReference type="PANTHER" id="PTHR43622:SF7">
    <property type="entry name" value="3-DEHYDROQUINATE SYNTHASE, CHLOROPLASTIC"/>
    <property type="match status" value="1"/>
</dbReference>
<feature type="binding site" evidence="18">
    <location>
        <begin position="103"/>
        <end position="107"/>
    </location>
    <ligand>
        <name>NAD(+)</name>
        <dbReference type="ChEBI" id="CHEBI:57540"/>
    </ligand>
</feature>
<feature type="domain" description="3-dehydroquinate synthase C-terminal" evidence="20">
    <location>
        <begin position="178"/>
        <end position="321"/>
    </location>
</feature>
<dbReference type="GO" id="GO:0009073">
    <property type="term" value="P:aromatic amino acid family biosynthetic process"/>
    <property type="evidence" value="ECO:0007669"/>
    <property type="project" value="UniProtKB-KW"/>
</dbReference>
<protein>
    <recommendedName>
        <fullName evidence="8 18">3-dehydroquinate synthase</fullName>
        <shortName evidence="18">DHQS</shortName>
        <ecNumber evidence="7 18">4.2.3.4</ecNumber>
    </recommendedName>
</protein>
<feature type="binding site" evidence="18">
    <location>
        <begin position="127"/>
        <end position="128"/>
    </location>
    <ligand>
        <name>NAD(+)</name>
        <dbReference type="ChEBI" id="CHEBI:57540"/>
    </ligand>
</feature>
<keyword evidence="15 18" id="KW-0057">Aromatic amino acid biosynthesis</keyword>
<dbReference type="InterPro" id="IPR056179">
    <property type="entry name" value="DHQS_C"/>
</dbReference>
<proteinExistence type="inferred from homology"/>
<evidence type="ECO:0000256" key="3">
    <source>
        <dbReference type="ARBA" id="ARBA00001947"/>
    </source>
</evidence>
<evidence type="ECO:0000256" key="15">
    <source>
        <dbReference type="ARBA" id="ARBA00023141"/>
    </source>
</evidence>
<evidence type="ECO:0000256" key="5">
    <source>
        <dbReference type="ARBA" id="ARBA00004661"/>
    </source>
</evidence>
<evidence type="ECO:0000256" key="8">
    <source>
        <dbReference type="ARBA" id="ARBA00017684"/>
    </source>
</evidence>
<keyword evidence="12 18" id="KW-0547">Nucleotide-binding</keyword>
<comment type="subcellular location">
    <subcellularLocation>
        <location evidence="4 18">Cytoplasm</location>
    </subcellularLocation>
</comment>
<dbReference type="OrthoDB" id="9806583at2"/>
<dbReference type="CDD" id="cd08195">
    <property type="entry name" value="DHQS"/>
    <property type="match status" value="1"/>
</dbReference>
<comment type="cofactor">
    <cofactor evidence="2 18">
        <name>NAD(+)</name>
        <dbReference type="ChEBI" id="CHEBI:57540"/>
    </cofactor>
</comment>
<organism evidence="21 22">
    <name type="scientific">Ureibacillus chungkukjangi</name>
    <dbReference type="NCBI Taxonomy" id="1202712"/>
    <lineage>
        <taxon>Bacteria</taxon>
        <taxon>Bacillati</taxon>
        <taxon>Bacillota</taxon>
        <taxon>Bacilli</taxon>
        <taxon>Bacillales</taxon>
        <taxon>Caryophanaceae</taxon>
        <taxon>Ureibacillus</taxon>
    </lineage>
</organism>
<keyword evidence="13 18" id="KW-0862">Zinc</keyword>
<evidence type="ECO:0000259" key="19">
    <source>
        <dbReference type="Pfam" id="PF01761"/>
    </source>
</evidence>
<dbReference type="EC" id="4.2.3.4" evidence="7 18"/>
<dbReference type="InterPro" id="IPR050071">
    <property type="entry name" value="Dehydroquinate_synthase"/>
</dbReference>
<comment type="catalytic activity">
    <reaction evidence="1 18">
        <text>7-phospho-2-dehydro-3-deoxy-D-arabino-heptonate = 3-dehydroquinate + phosphate</text>
        <dbReference type="Rhea" id="RHEA:21968"/>
        <dbReference type="ChEBI" id="CHEBI:32364"/>
        <dbReference type="ChEBI" id="CHEBI:43474"/>
        <dbReference type="ChEBI" id="CHEBI:58394"/>
        <dbReference type="EC" id="4.2.3.4"/>
    </reaction>
</comment>
<dbReference type="GO" id="GO:0008652">
    <property type="term" value="P:amino acid biosynthetic process"/>
    <property type="evidence" value="ECO:0007669"/>
    <property type="project" value="UniProtKB-KW"/>
</dbReference>
<evidence type="ECO:0000256" key="13">
    <source>
        <dbReference type="ARBA" id="ARBA00022833"/>
    </source>
</evidence>
<evidence type="ECO:0000259" key="20">
    <source>
        <dbReference type="Pfam" id="PF24621"/>
    </source>
</evidence>
<dbReference type="PANTHER" id="PTHR43622">
    <property type="entry name" value="3-DEHYDROQUINATE SYNTHASE"/>
    <property type="match status" value="1"/>
</dbReference>
<feature type="binding site" evidence="18">
    <location>
        <position position="139"/>
    </location>
    <ligand>
        <name>NAD(+)</name>
        <dbReference type="ChEBI" id="CHEBI:57540"/>
    </ligand>
</feature>
<evidence type="ECO:0000313" key="21">
    <source>
        <dbReference type="EMBL" id="PYF02826.1"/>
    </source>
</evidence>
<dbReference type="InterPro" id="IPR016037">
    <property type="entry name" value="DHQ_synth_AroB"/>
</dbReference>
<sequence>MRIPVNTASHQYEVVIGNNILTSAMESLHLHLPKEDKIIVFTDENVWKAHKNYFTESFPYPFEVFVMPAGEECKSFDNYKEANSFLIDNKCTRKSLLIALGGGAVGDLSGFVAATYMRGIPFIQVPTTILAHDSAVGGKTAINHPEGKNLIGAFYQPKAVIYDTRFLSTLSEREVRSGMAEVIKHAMISDEIWLQELLSIQSITSIADEQLASYLKAGIEVKANIVAEDETEQSVRKYLNLGHTYGHAIEAAAGYGGLAHGEAVVIGLVYALILSERYGKISREFTKSFLKFAYSNGYPFDAVSNYSFDTLEPFLVKDKKVEYGQLQFVLLNTIGEPFIQTIEVSECREVDLEYRALLMEVCK</sequence>
<evidence type="ECO:0000256" key="14">
    <source>
        <dbReference type="ARBA" id="ARBA00023027"/>
    </source>
</evidence>
<dbReference type="Pfam" id="PF24621">
    <property type="entry name" value="DHQS_C"/>
    <property type="match status" value="1"/>
</dbReference>
<dbReference type="EMBL" id="QJTJ01000037">
    <property type="protein sequence ID" value="PYF02826.1"/>
    <property type="molecule type" value="Genomic_DNA"/>
</dbReference>
<dbReference type="GO" id="GO:0046872">
    <property type="term" value="F:metal ion binding"/>
    <property type="evidence" value="ECO:0007669"/>
    <property type="project" value="UniProtKB-KW"/>
</dbReference>
<comment type="caution">
    <text evidence="21">The sequence shown here is derived from an EMBL/GenBank/DDBJ whole genome shotgun (WGS) entry which is preliminary data.</text>
</comment>
<evidence type="ECO:0000256" key="18">
    <source>
        <dbReference type="HAMAP-Rule" id="MF_00110"/>
    </source>
</evidence>
<dbReference type="FunFam" id="3.40.50.1970:FF:000007">
    <property type="entry name" value="Pentafunctional AROM polypeptide"/>
    <property type="match status" value="1"/>
</dbReference>
<dbReference type="PIRSF" id="PIRSF001455">
    <property type="entry name" value="DHQ_synth"/>
    <property type="match status" value="1"/>
</dbReference>
<keyword evidence="14 18" id="KW-0520">NAD</keyword>
<comment type="function">
    <text evidence="18">Catalyzes the conversion of 3-deoxy-D-arabino-heptulosonate 7-phosphate (DAHP) to dehydroquinate (DHQ).</text>
</comment>
<evidence type="ECO:0000313" key="22">
    <source>
        <dbReference type="Proteomes" id="UP000247416"/>
    </source>
</evidence>
<comment type="pathway">
    <text evidence="5 18">Metabolic intermediate biosynthesis; chorismate biosynthesis; chorismate from D-erythrose 4-phosphate and phosphoenolpyruvate: step 2/7.</text>
</comment>
<dbReference type="InterPro" id="IPR030960">
    <property type="entry name" value="DHQS/DOIS_N"/>
</dbReference>
<dbReference type="Gene3D" id="1.20.1090.10">
    <property type="entry name" value="Dehydroquinate synthase-like - alpha domain"/>
    <property type="match status" value="1"/>
</dbReference>
<evidence type="ECO:0000256" key="6">
    <source>
        <dbReference type="ARBA" id="ARBA00005412"/>
    </source>
</evidence>
<keyword evidence="17 18" id="KW-0170">Cobalt</keyword>
<feature type="binding site" evidence="18">
    <location>
        <position position="243"/>
    </location>
    <ligand>
        <name>Zn(2+)</name>
        <dbReference type="ChEBI" id="CHEBI:29105"/>
    </ligand>
</feature>
<dbReference type="SUPFAM" id="SSF56796">
    <property type="entry name" value="Dehydroquinate synthase-like"/>
    <property type="match status" value="1"/>
</dbReference>
<comment type="caution">
    <text evidence="18">Lacks conserved residue(s) required for the propagation of feature annotation.</text>
</comment>
<comment type="cofactor">
    <cofactor evidence="18">
        <name>Co(2+)</name>
        <dbReference type="ChEBI" id="CHEBI:48828"/>
    </cofactor>
    <cofactor evidence="18">
        <name>Zn(2+)</name>
        <dbReference type="ChEBI" id="CHEBI:29105"/>
    </cofactor>
    <text evidence="18">Binds 1 divalent metal cation per subunit. Can use either Co(2+) or Zn(2+).</text>
</comment>
<name>A0A318TDW8_9BACL</name>
<keyword evidence="16 18" id="KW-0456">Lyase</keyword>
<feature type="domain" description="3-dehydroquinate synthase N-terminal" evidence="19">
    <location>
        <begin position="65"/>
        <end position="176"/>
    </location>
</feature>
<dbReference type="HAMAP" id="MF_00110">
    <property type="entry name" value="DHQ_synthase"/>
    <property type="match status" value="1"/>
</dbReference>
<dbReference type="Gene3D" id="3.40.50.1970">
    <property type="match status" value="1"/>
</dbReference>
<dbReference type="NCBIfam" id="TIGR01357">
    <property type="entry name" value="aroB"/>
    <property type="match status" value="1"/>
</dbReference>
<evidence type="ECO:0000256" key="7">
    <source>
        <dbReference type="ARBA" id="ARBA00013031"/>
    </source>
</evidence>
<keyword evidence="22" id="KW-1185">Reference proteome</keyword>
<keyword evidence="9 18" id="KW-0963">Cytoplasm</keyword>
<gene>
    <name evidence="18" type="primary">aroB</name>
    <name evidence="21" type="ORF">BJ095_13717</name>
</gene>
<dbReference type="GO" id="GO:0005737">
    <property type="term" value="C:cytoplasm"/>
    <property type="evidence" value="ECO:0007669"/>
    <property type="project" value="UniProtKB-SubCell"/>
</dbReference>
<evidence type="ECO:0000256" key="11">
    <source>
        <dbReference type="ARBA" id="ARBA00022723"/>
    </source>
</evidence>